<keyword evidence="16 22" id="KW-0573">Peptidoglycan synthesis</keyword>
<evidence type="ECO:0000256" key="22">
    <source>
        <dbReference type="HAMAP-Rule" id="MF_00037"/>
    </source>
</evidence>
<name>A0A8J3DEJ9_9BACT</name>
<evidence type="ECO:0000256" key="4">
    <source>
        <dbReference type="ARBA" id="ARBA00004752"/>
    </source>
</evidence>
<dbReference type="InterPro" id="IPR013221">
    <property type="entry name" value="Mur_ligase_cen"/>
</dbReference>
<dbReference type="SUPFAM" id="SSF56176">
    <property type="entry name" value="FAD-binding/transporter-associated domain-like"/>
    <property type="match status" value="1"/>
</dbReference>
<keyword evidence="10 22" id="KW-0285">Flavoprotein</keyword>
<dbReference type="GO" id="GO:0051301">
    <property type="term" value="P:cell division"/>
    <property type="evidence" value="ECO:0007669"/>
    <property type="project" value="UniProtKB-KW"/>
</dbReference>
<feature type="active site" evidence="22">
    <location>
        <position position="592"/>
    </location>
</feature>
<evidence type="ECO:0000256" key="21">
    <source>
        <dbReference type="ARBA" id="ARBA00048914"/>
    </source>
</evidence>
<evidence type="ECO:0000256" key="7">
    <source>
        <dbReference type="ARBA" id="ARBA00022490"/>
    </source>
</evidence>
<dbReference type="NCBIfam" id="NF010480">
    <property type="entry name" value="PRK13905.1"/>
    <property type="match status" value="1"/>
</dbReference>
<keyword evidence="12 22" id="KW-0274">FAD</keyword>
<evidence type="ECO:0000256" key="5">
    <source>
        <dbReference type="ARBA" id="ARBA00012518"/>
    </source>
</evidence>
<dbReference type="GO" id="GO:0071949">
    <property type="term" value="F:FAD binding"/>
    <property type="evidence" value="ECO:0007669"/>
    <property type="project" value="InterPro"/>
</dbReference>
<evidence type="ECO:0000256" key="18">
    <source>
        <dbReference type="ARBA" id="ARBA00023306"/>
    </source>
</evidence>
<dbReference type="Gene3D" id="3.40.1190.10">
    <property type="entry name" value="Mur-like, catalytic domain"/>
    <property type="match status" value="1"/>
</dbReference>
<reference evidence="24" key="1">
    <citation type="journal article" date="2014" name="Int. J. Syst. Evol. Microbiol.">
        <title>Complete genome sequence of Corynebacterium casei LMG S-19264T (=DSM 44701T), isolated from a smear-ripened cheese.</title>
        <authorList>
            <consortium name="US DOE Joint Genome Institute (JGI-PGF)"/>
            <person name="Walter F."/>
            <person name="Albersmeier A."/>
            <person name="Kalinowski J."/>
            <person name="Ruckert C."/>
        </authorList>
    </citation>
    <scope>NUCLEOTIDE SEQUENCE</scope>
    <source>
        <strain evidence="24">KCTC 12870</strain>
    </source>
</reference>
<evidence type="ECO:0000256" key="14">
    <source>
        <dbReference type="ARBA" id="ARBA00022857"/>
    </source>
</evidence>
<dbReference type="HAMAP" id="MF_00037">
    <property type="entry name" value="MurB"/>
    <property type="match status" value="1"/>
</dbReference>
<evidence type="ECO:0000256" key="2">
    <source>
        <dbReference type="ARBA" id="ARBA00003921"/>
    </source>
</evidence>
<evidence type="ECO:0000256" key="10">
    <source>
        <dbReference type="ARBA" id="ARBA00022630"/>
    </source>
</evidence>
<dbReference type="NCBIfam" id="TIGR00179">
    <property type="entry name" value="murB"/>
    <property type="match status" value="1"/>
</dbReference>
<evidence type="ECO:0000256" key="11">
    <source>
        <dbReference type="ARBA" id="ARBA00022741"/>
    </source>
</evidence>
<dbReference type="InterPro" id="IPR011601">
    <property type="entry name" value="MurB_C"/>
</dbReference>
<comment type="cofactor">
    <cofactor evidence="1 22">
        <name>FAD</name>
        <dbReference type="ChEBI" id="CHEBI:57692"/>
    </cofactor>
</comment>
<organism evidence="24 25">
    <name type="scientific">Cerasicoccus arenae</name>
    <dbReference type="NCBI Taxonomy" id="424488"/>
    <lineage>
        <taxon>Bacteria</taxon>
        <taxon>Pseudomonadati</taxon>
        <taxon>Verrucomicrobiota</taxon>
        <taxon>Opitutia</taxon>
        <taxon>Puniceicoccales</taxon>
        <taxon>Cerasicoccaceae</taxon>
        <taxon>Cerasicoccus</taxon>
    </lineage>
</organism>
<evidence type="ECO:0000256" key="9">
    <source>
        <dbReference type="ARBA" id="ARBA00022618"/>
    </source>
</evidence>
<dbReference type="Pfam" id="PF01565">
    <property type="entry name" value="FAD_binding_4"/>
    <property type="match status" value="1"/>
</dbReference>
<keyword evidence="17 22" id="KW-0560">Oxidoreductase</keyword>
<keyword evidence="7 22" id="KW-0963">Cytoplasm</keyword>
<evidence type="ECO:0000256" key="17">
    <source>
        <dbReference type="ARBA" id="ARBA00023002"/>
    </source>
</evidence>
<dbReference type="SUPFAM" id="SSF53623">
    <property type="entry name" value="MurD-like peptide ligases, catalytic domain"/>
    <property type="match status" value="1"/>
</dbReference>
<dbReference type="EMBL" id="BMXG01000025">
    <property type="protein sequence ID" value="GHC11285.1"/>
    <property type="molecule type" value="Genomic_DNA"/>
</dbReference>
<keyword evidence="15 22" id="KW-0133">Cell shape</keyword>
<dbReference type="InterPro" id="IPR050061">
    <property type="entry name" value="MurCDEF_pg_biosynth"/>
</dbReference>
<dbReference type="InterPro" id="IPR036635">
    <property type="entry name" value="MurB_C_sf"/>
</dbReference>
<dbReference type="InterPro" id="IPR016169">
    <property type="entry name" value="FAD-bd_PCMH_sub2"/>
</dbReference>
<dbReference type="Gene3D" id="3.90.78.10">
    <property type="entry name" value="UDP-N-acetylenolpyruvoylglucosamine reductase, C-terminal domain"/>
    <property type="match status" value="1"/>
</dbReference>
<feature type="active site" description="Proton donor" evidence="22">
    <location>
        <position position="641"/>
    </location>
</feature>
<dbReference type="SUPFAM" id="SSF53244">
    <property type="entry name" value="MurD-like peptide ligases, peptide-binding domain"/>
    <property type="match status" value="1"/>
</dbReference>
<dbReference type="InterPro" id="IPR006094">
    <property type="entry name" value="Oxid_FAD_bind_N"/>
</dbReference>
<dbReference type="AlphaFoldDB" id="A0A8J3DEJ9"/>
<comment type="caution">
    <text evidence="24">The sequence shown here is derived from an EMBL/GenBank/DDBJ whole genome shotgun (WGS) entry which is preliminary data.</text>
</comment>
<dbReference type="GO" id="GO:0005737">
    <property type="term" value="C:cytoplasm"/>
    <property type="evidence" value="ECO:0007669"/>
    <property type="project" value="UniProtKB-SubCell"/>
</dbReference>
<evidence type="ECO:0000256" key="8">
    <source>
        <dbReference type="ARBA" id="ARBA00022598"/>
    </source>
</evidence>
<evidence type="ECO:0000256" key="13">
    <source>
        <dbReference type="ARBA" id="ARBA00022840"/>
    </source>
</evidence>
<keyword evidence="19 22" id="KW-0961">Cell wall biogenesis/degradation</keyword>
<evidence type="ECO:0000259" key="23">
    <source>
        <dbReference type="PROSITE" id="PS51387"/>
    </source>
</evidence>
<dbReference type="PANTHER" id="PTHR43445">
    <property type="entry name" value="UDP-N-ACETYLMURAMATE--L-ALANINE LIGASE-RELATED"/>
    <property type="match status" value="1"/>
</dbReference>
<evidence type="ECO:0000256" key="16">
    <source>
        <dbReference type="ARBA" id="ARBA00022984"/>
    </source>
</evidence>
<dbReference type="Pfam" id="PF02875">
    <property type="entry name" value="Mur_ligase_C"/>
    <property type="match status" value="1"/>
</dbReference>
<protein>
    <recommendedName>
        <fullName evidence="6 22">UDP-N-acetylenolpyruvoylglucosamine reductase</fullName>
        <ecNumber evidence="5 22">1.3.1.98</ecNumber>
    </recommendedName>
    <alternativeName>
        <fullName evidence="20 22">UDP-N-acetylmuramate dehydrogenase</fullName>
    </alternativeName>
</protein>
<keyword evidence="18 22" id="KW-0131">Cell cycle</keyword>
<keyword evidence="8" id="KW-0436">Ligase</keyword>
<dbReference type="PANTHER" id="PTHR43445:SF3">
    <property type="entry name" value="UDP-N-ACETYLMURAMATE--L-ALANINE LIGASE"/>
    <property type="match status" value="1"/>
</dbReference>
<dbReference type="Proteomes" id="UP000642829">
    <property type="component" value="Unassembled WGS sequence"/>
</dbReference>
<dbReference type="SUPFAM" id="SSF56194">
    <property type="entry name" value="Uridine diphospho-N-Acetylenolpyruvylglucosamine reductase, MurB, C-terminal domain"/>
    <property type="match status" value="1"/>
</dbReference>
<dbReference type="Gene3D" id="3.30.465.10">
    <property type="match status" value="1"/>
</dbReference>
<dbReference type="GO" id="GO:0008360">
    <property type="term" value="P:regulation of cell shape"/>
    <property type="evidence" value="ECO:0007669"/>
    <property type="project" value="UniProtKB-KW"/>
</dbReference>
<keyword evidence="25" id="KW-1185">Reference proteome</keyword>
<dbReference type="InterPro" id="IPR016167">
    <property type="entry name" value="FAD-bd_PCMH_sub1"/>
</dbReference>
<dbReference type="InterPro" id="IPR016166">
    <property type="entry name" value="FAD-bd_PCMH"/>
</dbReference>
<dbReference type="GO" id="GO:0008762">
    <property type="term" value="F:UDP-N-acetylmuramate dehydrogenase activity"/>
    <property type="evidence" value="ECO:0007669"/>
    <property type="project" value="UniProtKB-UniRule"/>
</dbReference>
<comment type="catalytic activity">
    <reaction evidence="21 22">
        <text>UDP-N-acetyl-alpha-D-muramate + NADP(+) = UDP-N-acetyl-3-O-(1-carboxyvinyl)-alpha-D-glucosamine + NADPH + H(+)</text>
        <dbReference type="Rhea" id="RHEA:12248"/>
        <dbReference type="ChEBI" id="CHEBI:15378"/>
        <dbReference type="ChEBI" id="CHEBI:57783"/>
        <dbReference type="ChEBI" id="CHEBI:58349"/>
        <dbReference type="ChEBI" id="CHEBI:68483"/>
        <dbReference type="ChEBI" id="CHEBI:70757"/>
        <dbReference type="EC" id="1.3.1.98"/>
    </reaction>
</comment>
<keyword evidence="11" id="KW-0547">Nucleotide-binding</keyword>
<dbReference type="Gene3D" id="3.40.50.720">
    <property type="entry name" value="NAD(P)-binding Rossmann-like Domain"/>
    <property type="match status" value="1"/>
</dbReference>
<evidence type="ECO:0000256" key="3">
    <source>
        <dbReference type="ARBA" id="ARBA00004496"/>
    </source>
</evidence>
<dbReference type="GO" id="GO:0009252">
    <property type="term" value="P:peptidoglycan biosynthetic process"/>
    <property type="evidence" value="ECO:0007669"/>
    <property type="project" value="UniProtKB-UniRule"/>
</dbReference>
<evidence type="ECO:0000256" key="15">
    <source>
        <dbReference type="ARBA" id="ARBA00022960"/>
    </source>
</evidence>
<reference evidence="24" key="2">
    <citation type="submission" date="2020-09" db="EMBL/GenBank/DDBJ databases">
        <authorList>
            <person name="Sun Q."/>
            <person name="Kim S."/>
        </authorList>
    </citation>
    <scope>NUCLEOTIDE SEQUENCE</scope>
    <source>
        <strain evidence="24">KCTC 12870</strain>
    </source>
</reference>
<dbReference type="Pfam" id="PF02873">
    <property type="entry name" value="MurB_C"/>
    <property type="match status" value="1"/>
</dbReference>
<dbReference type="EC" id="1.3.1.98" evidence="5 22"/>
<dbReference type="Pfam" id="PF08245">
    <property type="entry name" value="Mur_ligase_M"/>
    <property type="match status" value="1"/>
</dbReference>
<evidence type="ECO:0000313" key="24">
    <source>
        <dbReference type="EMBL" id="GHC11285.1"/>
    </source>
</evidence>
<dbReference type="SUPFAM" id="SSF51984">
    <property type="entry name" value="MurCD N-terminal domain"/>
    <property type="match status" value="1"/>
</dbReference>
<keyword evidence="9 22" id="KW-0132">Cell division</keyword>
<dbReference type="UniPathway" id="UPA00219"/>
<dbReference type="GO" id="GO:0016881">
    <property type="term" value="F:acid-amino acid ligase activity"/>
    <property type="evidence" value="ECO:0007669"/>
    <property type="project" value="InterPro"/>
</dbReference>
<feature type="active site" evidence="22">
    <location>
        <position position="711"/>
    </location>
</feature>
<evidence type="ECO:0000256" key="1">
    <source>
        <dbReference type="ARBA" id="ARBA00001974"/>
    </source>
</evidence>
<dbReference type="InterPro" id="IPR003170">
    <property type="entry name" value="MurB"/>
</dbReference>
<comment type="similarity">
    <text evidence="22">Belongs to the MurB family.</text>
</comment>
<dbReference type="PROSITE" id="PS51387">
    <property type="entry name" value="FAD_PCMH"/>
    <property type="match status" value="1"/>
</dbReference>
<dbReference type="InterPro" id="IPR036318">
    <property type="entry name" value="FAD-bd_PCMH-like_sf"/>
</dbReference>
<feature type="domain" description="FAD-binding PCMH-type" evidence="23">
    <location>
        <begin position="445"/>
        <end position="612"/>
    </location>
</feature>
<evidence type="ECO:0000313" key="25">
    <source>
        <dbReference type="Proteomes" id="UP000642829"/>
    </source>
</evidence>
<keyword evidence="14 22" id="KW-0521">NADP</keyword>
<gene>
    <name evidence="22" type="primary">murB</name>
    <name evidence="24" type="ORF">GCM10007047_30760</name>
</gene>
<dbReference type="InterPro" id="IPR036565">
    <property type="entry name" value="Mur-like_cat_sf"/>
</dbReference>
<evidence type="ECO:0000256" key="6">
    <source>
        <dbReference type="ARBA" id="ARBA00015188"/>
    </source>
</evidence>
<dbReference type="Pfam" id="PF01225">
    <property type="entry name" value="Mur_ligase"/>
    <property type="match status" value="1"/>
</dbReference>
<evidence type="ECO:0000256" key="19">
    <source>
        <dbReference type="ARBA" id="ARBA00023316"/>
    </source>
</evidence>
<sequence length="723" mass="78483">MIEMMTEPASSCLPDAVYMLGVGGMGMAPLAIYLSQAGVSVTGWDDCLRPEMKVLLREHGVQLSPVLPDSFTLVVRSSAIGDDHELIIDARSRGASVLRRGELLAQVVQGRQLVAVVGSHGKTTTTGLLIHLLTKVGFPCGYLLGGLFRSDLSPAKYCAESPWIIAEVDESDGTVEGFAPDITVAVNFDWDHADRYAQESDLRDAFVRLFARTQDYVIIPEDCEVLNHIAPSNKALRCQSSAGFNASNSALALATARELGAEVSLSLLSDFPGIRRRQDIIGKTRGVTLLADYAHHPTEVTALLQHARSEWPGRQIVIFQPHRYTRTRQFAAEFARSLSSADDVMLLPVYAASEAPIVTGKSEAIVDASGQDWPVLTPDDLPRVLDQAIRGSRPATVLFIGAGDIDELARRFARDWQIADDWREELSLYTKLTLGEPLAGKTTLRVGGAARFYAEPDGTDDLEQLLYFAKQSNLPWFALGRGSNLIVADEGFPGLVISLRGEGFREFTLLDNGRVNVGAGLPLKRLCGLAAKQGLGGFEFLEGIPGTLGGALRMNAGAMGNWMFDVVESVEFMTPSGEIAQLPSEDFHVEYRCCNELLDSMALSAVLRSGASTPGDSIREQMDAYAGRRKESQPREPSAGCIFKNPPGNHAGKLIDELGLKGHRIGGAEVSMVHGNFIINRNRASAADVLALIRKIRAVVLRERGVELEPEALLVGHNWKDVL</sequence>
<dbReference type="InterPro" id="IPR004101">
    <property type="entry name" value="Mur_ligase_C"/>
</dbReference>
<comment type="subcellular location">
    <subcellularLocation>
        <location evidence="3 22">Cytoplasm</location>
    </subcellularLocation>
</comment>
<dbReference type="GO" id="GO:0071555">
    <property type="term" value="P:cell wall organization"/>
    <property type="evidence" value="ECO:0007669"/>
    <property type="project" value="UniProtKB-KW"/>
</dbReference>
<accession>A0A8J3DEJ9</accession>
<dbReference type="Gene3D" id="3.30.43.10">
    <property type="entry name" value="Uridine Diphospho-n-acetylenolpyruvylglucosamine Reductase, domain 2"/>
    <property type="match status" value="1"/>
</dbReference>
<evidence type="ECO:0000256" key="20">
    <source>
        <dbReference type="ARBA" id="ARBA00031026"/>
    </source>
</evidence>
<evidence type="ECO:0000256" key="12">
    <source>
        <dbReference type="ARBA" id="ARBA00022827"/>
    </source>
</evidence>
<dbReference type="Gene3D" id="3.90.190.20">
    <property type="entry name" value="Mur ligase, C-terminal domain"/>
    <property type="match status" value="1"/>
</dbReference>
<dbReference type="GO" id="GO:0005524">
    <property type="term" value="F:ATP binding"/>
    <property type="evidence" value="ECO:0007669"/>
    <property type="project" value="UniProtKB-KW"/>
</dbReference>
<dbReference type="InterPro" id="IPR000713">
    <property type="entry name" value="Mur_ligase_N"/>
</dbReference>
<dbReference type="InterPro" id="IPR036615">
    <property type="entry name" value="Mur_ligase_C_dom_sf"/>
</dbReference>
<keyword evidence="13" id="KW-0067">ATP-binding</keyword>
<comment type="function">
    <text evidence="2 22">Cell wall formation.</text>
</comment>
<proteinExistence type="inferred from homology"/>
<comment type="pathway">
    <text evidence="4 22">Cell wall biogenesis; peptidoglycan biosynthesis.</text>
</comment>